<evidence type="ECO:0000256" key="2">
    <source>
        <dbReference type="ARBA" id="ARBA00010231"/>
    </source>
</evidence>
<dbReference type="InterPro" id="IPR036900">
    <property type="entry name" value="A-D-PHexomutase_C_sf"/>
</dbReference>
<keyword evidence="13" id="KW-1185">Reference proteome</keyword>
<evidence type="ECO:0000256" key="7">
    <source>
        <dbReference type="RuleBase" id="RU004326"/>
    </source>
</evidence>
<evidence type="ECO:0000256" key="1">
    <source>
        <dbReference type="ARBA" id="ARBA00001946"/>
    </source>
</evidence>
<dbReference type="GO" id="GO:0005975">
    <property type="term" value="P:carbohydrate metabolic process"/>
    <property type="evidence" value="ECO:0007669"/>
    <property type="project" value="InterPro"/>
</dbReference>
<proteinExistence type="inferred from homology"/>
<keyword evidence="5 7" id="KW-0460">Magnesium</keyword>
<dbReference type="NCBIfam" id="TIGR01132">
    <property type="entry name" value="pgm"/>
    <property type="match status" value="1"/>
</dbReference>
<evidence type="ECO:0000259" key="11">
    <source>
        <dbReference type="Pfam" id="PF02880"/>
    </source>
</evidence>
<keyword evidence="6" id="KW-0413">Isomerase</keyword>
<evidence type="ECO:0000256" key="3">
    <source>
        <dbReference type="ARBA" id="ARBA00022553"/>
    </source>
</evidence>
<dbReference type="InterPro" id="IPR005845">
    <property type="entry name" value="A-D-PHexomutase_a/b/a-II"/>
</dbReference>
<dbReference type="AlphaFoldDB" id="A0A510V6C4"/>
<reference evidence="12 13" key="1">
    <citation type="submission" date="2019-07" db="EMBL/GenBank/DDBJ databases">
        <title>Whole genome shotgun sequence of Cellulomonas xylanilytica NBRC 101102.</title>
        <authorList>
            <person name="Hosoyama A."/>
            <person name="Uohara A."/>
            <person name="Ohji S."/>
            <person name="Ichikawa N."/>
        </authorList>
    </citation>
    <scope>NUCLEOTIDE SEQUENCE [LARGE SCALE GENOMIC DNA]</scope>
    <source>
        <strain evidence="12 13">NBRC 101102</strain>
    </source>
</reference>
<dbReference type="GO" id="GO:0000287">
    <property type="term" value="F:magnesium ion binding"/>
    <property type="evidence" value="ECO:0007669"/>
    <property type="project" value="InterPro"/>
</dbReference>
<dbReference type="Pfam" id="PF00408">
    <property type="entry name" value="PGM_PMM_IV"/>
    <property type="match status" value="1"/>
</dbReference>
<dbReference type="PANTHER" id="PTHR45745">
    <property type="entry name" value="PHOSPHOMANNOMUTASE 45A"/>
    <property type="match status" value="1"/>
</dbReference>
<evidence type="ECO:0000259" key="10">
    <source>
        <dbReference type="Pfam" id="PF02879"/>
    </source>
</evidence>
<dbReference type="PROSITE" id="PS00710">
    <property type="entry name" value="PGM_PMM"/>
    <property type="match status" value="1"/>
</dbReference>
<dbReference type="GO" id="GO:0008973">
    <property type="term" value="F:phosphopentomutase activity"/>
    <property type="evidence" value="ECO:0007669"/>
    <property type="project" value="TreeGrafter"/>
</dbReference>
<dbReference type="Pfam" id="PF02879">
    <property type="entry name" value="PGM_PMM_II"/>
    <property type="match status" value="1"/>
</dbReference>
<evidence type="ECO:0000259" key="9">
    <source>
        <dbReference type="Pfam" id="PF02878"/>
    </source>
</evidence>
<comment type="similarity">
    <text evidence="2 7">Belongs to the phosphohexose mutase family.</text>
</comment>
<dbReference type="OrthoDB" id="9806956at2"/>
<organism evidence="12 13">
    <name type="scientific">Cellulomonas xylanilytica</name>
    <dbReference type="NCBI Taxonomy" id="233583"/>
    <lineage>
        <taxon>Bacteria</taxon>
        <taxon>Bacillati</taxon>
        <taxon>Actinomycetota</taxon>
        <taxon>Actinomycetes</taxon>
        <taxon>Micrococcales</taxon>
        <taxon>Cellulomonadaceae</taxon>
        <taxon>Cellulomonas</taxon>
    </lineage>
</organism>
<dbReference type="InterPro" id="IPR005852">
    <property type="entry name" value="PGM_a-D-Glc-sp"/>
</dbReference>
<dbReference type="InterPro" id="IPR016055">
    <property type="entry name" value="A-D-PHexomutase_a/b/a-I/II/III"/>
</dbReference>
<evidence type="ECO:0000259" key="8">
    <source>
        <dbReference type="Pfam" id="PF00408"/>
    </source>
</evidence>
<comment type="caution">
    <text evidence="12">The sequence shown here is derived from an EMBL/GenBank/DDBJ whole genome shotgun (WGS) entry which is preliminary data.</text>
</comment>
<dbReference type="Gene3D" id="3.40.120.10">
    <property type="entry name" value="Alpha-D-Glucose-1,6-Bisphosphate, subunit A, domain 3"/>
    <property type="match status" value="3"/>
</dbReference>
<dbReference type="EMBL" id="BJUB01000009">
    <property type="protein sequence ID" value="GEK22346.1"/>
    <property type="molecule type" value="Genomic_DNA"/>
</dbReference>
<sequence length="557" mass="58624">MDPRAGTPAQPSDLVDLDALTSAYYDREPDLDDPAQRVAFGTSGHRGSALDTAFNEAHIVAITSAIVEYRRDQGTDGPLFIGRDTHALSDPAWRSALEVLAAAGVEVHVDARDSWTPTPGVSHAILRHNGAGSSEGVRTQGPGLADGIVVTPSHNPPRDGGFKYNPPHGGPAGSEATGWIADRANEILASGWRSVPRVSVETALAADTTRKHDYLSSYVADLANVIDVEAIRAAGVRIGADPLGGASVEYWGAIGEHYGLDLTVVNPTVDPRWAFMTLDWDGKIRMDCSSPYAMASLVSRMAGDPAPFDIATGNDADSDRHGIVTSDGLMNPNHYLAVAIAYLYGGARPGWPAGTAIGKTLVSSSLIDRVAERLGRRLLEVPVGFKWFVPGLVDGSVGFGGEESAGASFLRTDGTVWTTDKDGILPALLASEILATTGKSPSEHHRDLVAEFGQSWYARVDAAASREEKATLSRLTPDQVTATSLAGETITAKLTNAPGNDAAIGGLKVTTHNAWFAARPSGTEDVYKIYAESFVSAEHLAQVQAEAKDVVSAALGA</sequence>
<evidence type="ECO:0000313" key="12">
    <source>
        <dbReference type="EMBL" id="GEK22346.1"/>
    </source>
</evidence>
<dbReference type="GO" id="GO:0004614">
    <property type="term" value="F:phosphoglucomutase activity"/>
    <property type="evidence" value="ECO:0007669"/>
    <property type="project" value="InterPro"/>
</dbReference>
<accession>A0A510V6C4</accession>
<feature type="domain" description="Alpha-D-phosphohexomutase alpha/beta/alpha" evidence="11">
    <location>
        <begin position="331"/>
        <end position="451"/>
    </location>
</feature>
<comment type="cofactor">
    <cofactor evidence="1">
        <name>Mg(2+)</name>
        <dbReference type="ChEBI" id="CHEBI:18420"/>
    </cofactor>
</comment>
<dbReference type="GO" id="GO:0006166">
    <property type="term" value="P:purine ribonucleoside salvage"/>
    <property type="evidence" value="ECO:0007669"/>
    <property type="project" value="TreeGrafter"/>
</dbReference>
<keyword evidence="4 7" id="KW-0479">Metal-binding</keyword>
<feature type="domain" description="Alpha-D-phosphohexomutase C-terminal" evidence="8">
    <location>
        <begin position="502"/>
        <end position="548"/>
    </location>
</feature>
<dbReference type="SUPFAM" id="SSF55957">
    <property type="entry name" value="Phosphoglucomutase, C-terminal domain"/>
    <property type="match status" value="1"/>
</dbReference>
<feature type="domain" description="Alpha-D-phosphohexomutase alpha/beta/alpha" evidence="10">
    <location>
        <begin position="217"/>
        <end position="328"/>
    </location>
</feature>
<dbReference type="RefSeq" id="WP_146928190.1">
    <property type="nucleotide sequence ID" value="NZ_BJUB01000009.1"/>
</dbReference>
<dbReference type="InterPro" id="IPR016066">
    <property type="entry name" value="A-D-PHexomutase_CS"/>
</dbReference>
<dbReference type="InterPro" id="IPR005846">
    <property type="entry name" value="A-D-PHexomutase_a/b/a-III"/>
</dbReference>
<dbReference type="Gene3D" id="3.30.310.50">
    <property type="entry name" value="Alpha-D-phosphohexomutase, C-terminal domain"/>
    <property type="match status" value="1"/>
</dbReference>
<dbReference type="SUPFAM" id="SSF53738">
    <property type="entry name" value="Phosphoglucomutase, first 3 domains"/>
    <property type="match status" value="3"/>
</dbReference>
<dbReference type="Proteomes" id="UP000321118">
    <property type="component" value="Unassembled WGS sequence"/>
</dbReference>
<protein>
    <submittedName>
        <fullName evidence="12">Phosphoglucomutase, alpha-D-glucose phosphate-specific</fullName>
    </submittedName>
</protein>
<dbReference type="InterPro" id="IPR005843">
    <property type="entry name" value="A-D-PHexomutase_C"/>
</dbReference>
<keyword evidence="3" id="KW-0597">Phosphoprotein</keyword>
<evidence type="ECO:0000256" key="4">
    <source>
        <dbReference type="ARBA" id="ARBA00022723"/>
    </source>
</evidence>
<feature type="domain" description="Alpha-D-phosphohexomutase alpha/beta/alpha" evidence="9">
    <location>
        <begin position="38"/>
        <end position="187"/>
    </location>
</feature>
<name>A0A510V6C4_9CELL</name>
<evidence type="ECO:0000256" key="6">
    <source>
        <dbReference type="ARBA" id="ARBA00023235"/>
    </source>
</evidence>
<evidence type="ECO:0000313" key="13">
    <source>
        <dbReference type="Proteomes" id="UP000321118"/>
    </source>
</evidence>
<dbReference type="CDD" id="cd05801">
    <property type="entry name" value="PGM_like3"/>
    <property type="match status" value="1"/>
</dbReference>
<dbReference type="InterPro" id="IPR005844">
    <property type="entry name" value="A-D-PHexomutase_a/b/a-I"/>
</dbReference>
<dbReference type="PANTHER" id="PTHR45745:SF1">
    <property type="entry name" value="PHOSPHOGLUCOMUTASE 2B-RELATED"/>
    <property type="match status" value="1"/>
</dbReference>
<gene>
    <name evidence="12" type="ORF">CXY01_28660</name>
</gene>
<dbReference type="Pfam" id="PF02878">
    <property type="entry name" value="PGM_PMM_I"/>
    <property type="match status" value="1"/>
</dbReference>
<dbReference type="Pfam" id="PF02880">
    <property type="entry name" value="PGM_PMM_III"/>
    <property type="match status" value="1"/>
</dbReference>
<evidence type="ECO:0000256" key="5">
    <source>
        <dbReference type="ARBA" id="ARBA00022842"/>
    </source>
</evidence>